<evidence type="ECO:0000256" key="6">
    <source>
        <dbReference type="HAMAP-Rule" id="MF_02124"/>
    </source>
</evidence>
<dbReference type="EC" id="2.4.99.16" evidence="6"/>
<dbReference type="GO" id="GO:0004553">
    <property type="term" value="F:hydrolase activity, hydrolyzing O-glycosyl compounds"/>
    <property type="evidence" value="ECO:0007669"/>
    <property type="project" value="InterPro"/>
</dbReference>
<feature type="binding site" evidence="6">
    <location>
        <position position="263"/>
    </location>
    <ligand>
        <name>alpha-maltose 1-phosphate</name>
        <dbReference type="ChEBI" id="CHEBI:63576"/>
    </ligand>
</feature>
<dbReference type="RefSeq" id="WP_012871576.1">
    <property type="nucleotide sequence ID" value="NC_013523.1"/>
</dbReference>
<dbReference type="Gene3D" id="1.20.58.80">
    <property type="entry name" value="Phosphotransferase system, lactose/cellobiose-type IIA subunit"/>
    <property type="match status" value="1"/>
</dbReference>
<dbReference type="Proteomes" id="UP000002027">
    <property type="component" value="Chromosome 1"/>
</dbReference>
<dbReference type="InParanoid" id="D1C2R2"/>
<keyword evidence="2 6" id="KW-0328">Glycosyltransferase</keyword>
<feature type="binding site" evidence="6">
    <location>
        <position position="395"/>
    </location>
    <ligand>
        <name>alpha-maltose 1-phosphate</name>
        <dbReference type="ChEBI" id="CHEBI:63576"/>
    </ligand>
</feature>
<gene>
    <name evidence="6" type="primary">glgE</name>
    <name evidence="9" type="ordered locus">Sthe_1093</name>
</gene>
<proteinExistence type="inferred from homology"/>
<dbReference type="InterPro" id="IPR013783">
    <property type="entry name" value="Ig-like_fold"/>
</dbReference>
<dbReference type="HOGENOM" id="CLU_015798_0_0_0"/>
<feature type="region of interest" description="Disordered" evidence="7">
    <location>
        <begin position="261"/>
        <end position="287"/>
    </location>
</feature>
<evidence type="ECO:0000313" key="10">
    <source>
        <dbReference type="Proteomes" id="UP000002027"/>
    </source>
</evidence>
<evidence type="ECO:0000256" key="3">
    <source>
        <dbReference type="ARBA" id="ARBA00022679"/>
    </source>
</evidence>
<dbReference type="EMBL" id="CP001823">
    <property type="protein sequence ID" value="ACZ38529.1"/>
    <property type="molecule type" value="Genomic_DNA"/>
</dbReference>
<dbReference type="Gene3D" id="2.60.40.1180">
    <property type="entry name" value="Golgi alpha-mannosidase II"/>
    <property type="match status" value="1"/>
</dbReference>
<feature type="site" description="Transition state stabilizer" evidence="6">
    <location>
        <position position="481"/>
    </location>
</feature>
<evidence type="ECO:0000313" key="9">
    <source>
        <dbReference type="EMBL" id="ACZ38529.1"/>
    </source>
</evidence>
<evidence type="ECO:0000256" key="1">
    <source>
        <dbReference type="ARBA" id="ARBA00011738"/>
    </source>
</evidence>
<keyword evidence="4 6" id="KW-0119">Carbohydrate metabolism</keyword>
<dbReference type="Gene3D" id="3.20.20.80">
    <property type="entry name" value="Glycosidases"/>
    <property type="match status" value="1"/>
</dbReference>
<keyword evidence="10" id="KW-1185">Reference proteome</keyword>
<dbReference type="Pfam" id="PF21702">
    <property type="entry name" value="GLGE_C"/>
    <property type="match status" value="1"/>
</dbReference>
<name>D1C2R2_SPHTD</name>
<evidence type="ECO:0000256" key="5">
    <source>
        <dbReference type="ARBA" id="ARBA00048735"/>
    </source>
</evidence>
<dbReference type="InterPro" id="IPR006047">
    <property type="entry name" value="GH13_cat_dom"/>
</dbReference>
<protein>
    <recommendedName>
        <fullName evidence="6">Alpha-1,4-glucan:maltose-1-phosphate maltosyltransferase</fullName>
        <shortName evidence="6">GMPMT</shortName>
        <ecNumber evidence="6">2.4.99.16</ecNumber>
    </recommendedName>
    <alternativeName>
        <fullName evidence="6">(1-&gt;4)-alpha-D-glucan:maltose-1-phosphate alpha-D-maltosyltransferase</fullName>
    </alternativeName>
</protein>
<dbReference type="InterPro" id="IPR021828">
    <property type="entry name" value="GlgE_dom_N/S"/>
</dbReference>
<accession>D1C2R2</accession>
<dbReference type="PANTHER" id="PTHR47786:SF2">
    <property type="entry name" value="GLYCOSYL HYDROLASE FAMILY 13 CATALYTIC DOMAIN-CONTAINING PROTEIN"/>
    <property type="match status" value="1"/>
</dbReference>
<evidence type="ECO:0000256" key="7">
    <source>
        <dbReference type="SAM" id="MobiDB-lite"/>
    </source>
</evidence>
<dbReference type="InterPro" id="IPR013780">
    <property type="entry name" value="Glyco_hydro_b"/>
</dbReference>
<dbReference type="SMART" id="SM00642">
    <property type="entry name" value="Aamy"/>
    <property type="match status" value="1"/>
</dbReference>
<keyword evidence="3 6" id="KW-0808">Transferase</keyword>
<dbReference type="GO" id="GO:0016758">
    <property type="term" value="F:hexosyltransferase activity"/>
    <property type="evidence" value="ECO:0007669"/>
    <property type="project" value="UniProtKB-UniRule"/>
</dbReference>
<dbReference type="CAZy" id="GH13">
    <property type="family name" value="Glycoside Hydrolase Family 13"/>
</dbReference>
<dbReference type="SUPFAM" id="SSF51011">
    <property type="entry name" value="Glycosyl hydrolase domain"/>
    <property type="match status" value="1"/>
</dbReference>
<evidence type="ECO:0000259" key="8">
    <source>
        <dbReference type="SMART" id="SM00642"/>
    </source>
</evidence>
<evidence type="ECO:0000256" key="4">
    <source>
        <dbReference type="ARBA" id="ARBA00023277"/>
    </source>
</evidence>
<sequence length="675" mass="78422">MTARAQPNHVDTQMLDSTGRQRVVIEGVRPEIDCGRFPIKRVVGEPVEVEADIFTDGHDLISAVLLYRHAEDEDWAEVPLVPLVNDRWRGEFVVTRLGRYHYAIRAWVDHFKTWHHGLQRKLEASQDVSIDLLIGADLIDAAADRAQQEDQSRLRAAAAALRADIQPAERAQIALDPELAALVARYPDTRFATLYDKGLTVVVEPERARFSTWYEMFPRSASPDPGRPGTLRDVEARLPYIAEMGFDVLYLPPIHPIGRTKRKGRNNSVVAEPGDPGSPWAIGAEEGGHKDVHPELGTLDDLRRLVQRARDFGIDVALDLAYQASPDHPYVREHPEWFRWRPDGTIQYAENPPKKYEDIYPFDFESEAWRELWEELASIARFWIEQGIRIFRVDNPHTKPFAFWEWFIDSIKRDYPEVIFLSEAFTRPKVMYRLAKLGFSQSYTYFAWRTTKHELIDYFTELTQTDVHDYFRPNLWPNTPDILTEQLQHGGRPTFMSRLVLAATLGASYGIYGPPFELMEHVAVAPGKEEYLNSEKYEIRHWDIDRADSLRPFIARVNRIRREHRALQSNRSLQFHRIDNDQILAYSKVAPGEDSIVVVVNLDPHYTQSGWLELPLERFGLDPDQPYQVHDLLTDAYYLWQGAWNYVELNPSRVPAHILRVKRRLRTERDFEYFM</sequence>
<dbReference type="Gene3D" id="2.60.40.10">
    <property type="entry name" value="Immunoglobulins"/>
    <property type="match status" value="1"/>
</dbReference>
<dbReference type="GO" id="GO:0030979">
    <property type="term" value="P:alpha-glucan biosynthetic process"/>
    <property type="evidence" value="ECO:0007669"/>
    <property type="project" value="UniProtKB-UniRule"/>
</dbReference>
<feature type="active site" description="Proton donor" evidence="6">
    <location>
        <position position="423"/>
    </location>
</feature>
<comment type="similarity">
    <text evidence="6">Belongs to the glycosyl hydrolase 13 family. GlgE subfamily.</text>
</comment>
<dbReference type="Pfam" id="PF11896">
    <property type="entry name" value="GlgE_dom_N_S"/>
    <property type="match status" value="1"/>
</dbReference>
<dbReference type="InterPro" id="IPR049171">
    <property type="entry name" value="GLGE_C"/>
</dbReference>
<dbReference type="Pfam" id="PF00128">
    <property type="entry name" value="Alpha-amylase"/>
    <property type="match status" value="1"/>
</dbReference>
<feature type="binding site" evidence="6">
    <location>
        <begin position="536"/>
        <end position="537"/>
    </location>
    <ligand>
        <name>alpha-maltose 1-phosphate</name>
        <dbReference type="ChEBI" id="CHEBI:63576"/>
    </ligand>
</feature>
<dbReference type="KEGG" id="sti:Sthe_1093"/>
<reference evidence="9 10" key="2">
    <citation type="journal article" date="2010" name="Stand. Genomic Sci.">
        <title>Complete genome sequence of Desulfohalobium retbaense type strain (HR(100)).</title>
        <authorList>
            <person name="Spring S."/>
            <person name="Nolan M."/>
            <person name="Lapidus A."/>
            <person name="Glavina Del Rio T."/>
            <person name="Copeland A."/>
            <person name="Tice H."/>
            <person name="Cheng J.F."/>
            <person name="Lucas S."/>
            <person name="Land M."/>
            <person name="Chen F."/>
            <person name="Bruce D."/>
            <person name="Goodwin L."/>
            <person name="Pitluck S."/>
            <person name="Ivanova N."/>
            <person name="Mavromatis K."/>
            <person name="Mikhailova N."/>
            <person name="Pati A."/>
            <person name="Chen A."/>
            <person name="Palaniappan K."/>
            <person name="Hauser L."/>
            <person name="Chang Y.J."/>
            <person name="Jeffries C.D."/>
            <person name="Munk C."/>
            <person name="Kiss H."/>
            <person name="Chain P."/>
            <person name="Han C."/>
            <person name="Brettin T."/>
            <person name="Detter J.C."/>
            <person name="Schuler E."/>
            <person name="Goker M."/>
            <person name="Rohde M."/>
            <person name="Bristow J."/>
            <person name="Eisen J.A."/>
            <person name="Markowitz V."/>
            <person name="Hugenholtz P."/>
            <person name="Kyrpides N.C."/>
            <person name="Klenk H.P."/>
        </authorList>
    </citation>
    <scope>NUCLEOTIDE SEQUENCE [LARGE SCALE GENOMIC DNA]</scope>
    <source>
        <strain evidence="10">ATCC 49802 / DSM 20745 / S 6022</strain>
    </source>
</reference>
<reference evidence="10" key="1">
    <citation type="submission" date="2009-11" db="EMBL/GenBank/DDBJ databases">
        <title>The complete chromosome 1 of Sphaerobacter thermophilus DSM 20745.</title>
        <authorList>
            <person name="Lucas S."/>
            <person name="Copeland A."/>
            <person name="Lapidus A."/>
            <person name="Glavina del Rio T."/>
            <person name="Dalin E."/>
            <person name="Tice H."/>
            <person name="Bruce D."/>
            <person name="Goodwin L."/>
            <person name="Pitluck S."/>
            <person name="Kyrpides N."/>
            <person name="Mavromatis K."/>
            <person name="Ivanova N."/>
            <person name="Mikhailova N."/>
            <person name="LaButti K.M."/>
            <person name="Clum A."/>
            <person name="Sun H.I."/>
            <person name="Brettin T."/>
            <person name="Detter J.C."/>
            <person name="Han C."/>
            <person name="Larimer F."/>
            <person name="Land M."/>
            <person name="Hauser L."/>
            <person name="Markowitz V."/>
            <person name="Cheng J.F."/>
            <person name="Hugenholtz P."/>
            <person name="Woyke T."/>
            <person name="Wu D."/>
            <person name="Steenblock K."/>
            <person name="Schneider S."/>
            <person name="Pukall R."/>
            <person name="Goeker M."/>
            <person name="Klenk H.P."/>
            <person name="Eisen J.A."/>
        </authorList>
    </citation>
    <scope>NUCLEOTIDE SEQUENCE [LARGE SCALE GENOMIC DNA]</scope>
    <source>
        <strain evidence="10">ATCC 49802 / DSM 20745 / S 6022</strain>
    </source>
</reference>
<dbReference type="PANTHER" id="PTHR47786">
    <property type="entry name" value="ALPHA-1,4-GLUCAN:MALTOSE-1-PHOSPHATE MALTOSYLTRANSFERASE"/>
    <property type="match status" value="1"/>
</dbReference>
<dbReference type="InterPro" id="IPR026585">
    <property type="entry name" value="GlgE"/>
</dbReference>
<feature type="active site" description="Nucleophile" evidence="6">
    <location>
        <position position="394"/>
    </location>
</feature>
<dbReference type="STRING" id="479434.Sthe_1093"/>
<dbReference type="SUPFAM" id="SSF51445">
    <property type="entry name" value="(Trans)glycosidases"/>
    <property type="match status" value="1"/>
</dbReference>
<dbReference type="HAMAP" id="MF_02124">
    <property type="entry name" value="GlgE"/>
    <property type="match status" value="1"/>
</dbReference>
<evidence type="ECO:0000256" key="2">
    <source>
        <dbReference type="ARBA" id="ARBA00022676"/>
    </source>
</evidence>
<feature type="binding site" evidence="6">
    <location>
        <position position="323"/>
    </location>
    <ligand>
        <name>alpha-maltose 1-phosphate</name>
        <dbReference type="ChEBI" id="CHEBI:63576"/>
    </ligand>
</feature>
<comment type="subunit">
    <text evidence="1 6">Homodimer.</text>
</comment>
<dbReference type="eggNOG" id="COG0366">
    <property type="taxonomic scope" value="Bacteria"/>
</dbReference>
<comment type="catalytic activity">
    <reaction evidence="5 6">
        <text>alpha-maltose 1-phosphate + [(1-&gt;4)-alpha-D-glucosyl](n) = [(1-&gt;4)-alpha-D-glucosyl](n+2) + phosphate</text>
        <dbReference type="Rhea" id="RHEA:42692"/>
        <dbReference type="Rhea" id="RHEA-COMP:9584"/>
        <dbReference type="Rhea" id="RHEA-COMP:10183"/>
        <dbReference type="ChEBI" id="CHEBI:15444"/>
        <dbReference type="ChEBI" id="CHEBI:43474"/>
        <dbReference type="ChEBI" id="CHEBI:63576"/>
        <dbReference type="EC" id="2.4.99.16"/>
    </reaction>
</comment>
<comment type="function">
    <text evidence="6">Maltosyltransferase that uses maltose 1-phosphate (M1P) as the sugar donor to elongate linear or branched alpha-(1-&gt;4)-glucans. Is involved in a branched alpha-glucan biosynthetic pathway from trehalose, together with TreS, Mak and GlgB.</text>
</comment>
<feature type="domain" description="Glycosyl hydrolase family 13 catalytic" evidence="8">
    <location>
        <begin position="211"/>
        <end position="561"/>
    </location>
</feature>
<feature type="binding site" evidence="6">
    <location>
        <position position="358"/>
    </location>
    <ligand>
        <name>alpha-maltose 1-phosphate</name>
        <dbReference type="ChEBI" id="CHEBI:63576"/>
    </ligand>
</feature>
<dbReference type="InterPro" id="IPR017853">
    <property type="entry name" value="GH"/>
</dbReference>
<organism evidence="9 10">
    <name type="scientific">Sphaerobacter thermophilus (strain ATCC 49802 / DSM 20745 / KCCM 41009 / NCIMB 13125 / S 6022)</name>
    <dbReference type="NCBI Taxonomy" id="479434"/>
    <lineage>
        <taxon>Bacteria</taxon>
        <taxon>Pseudomonadati</taxon>
        <taxon>Thermomicrobiota</taxon>
        <taxon>Thermomicrobia</taxon>
        <taxon>Sphaerobacterales</taxon>
        <taxon>Sphaerobacterineae</taxon>
        <taxon>Sphaerobacteraceae</taxon>
        <taxon>Sphaerobacter</taxon>
    </lineage>
</organism>
<dbReference type="AlphaFoldDB" id="D1C2R2"/>
<dbReference type="CDD" id="cd11344">
    <property type="entry name" value="AmyAc_GlgE_like"/>
    <property type="match status" value="1"/>
</dbReference>